<feature type="compositionally biased region" description="Basic and acidic residues" evidence="2">
    <location>
        <begin position="17"/>
        <end position="28"/>
    </location>
</feature>
<dbReference type="RefSeq" id="XP_008819121.1">
    <property type="nucleotide sequence ID" value="XM_008820899.1"/>
</dbReference>
<dbReference type="AlphaFoldDB" id="W6ZY84"/>
<dbReference type="Proteomes" id="UP000030640">
    <property type="component" value="Unassembled WGS sequence"/>
</dbReference>
<gene>
    <name evidence="3" type="ORF">C922_05328</name>
</gene>
<proteinExistence type="predicted"/>
<evidence type="ECO:0000256" key="2">
    <source>
        <dbReference type="SAM" id="MobiDB-lite"/>
    </source>
</evidence>
<evidence type="ECO:0000256" key="1">
    <source>
        <dbReference type="SAM" id="Coils"/>
    </source>
</evidence>
<accession>W6ZY84</accession>
<feature type="compositionally biased region" description="Basic and acidic residues" evidence="2">
    <location>
        <begin position="470"/>
        <end position="486"/>
    </location>
</feature>
<feature type="coiled-coil region" evidence="1">
    <location>
        <begin position="76"/>
        <end position="103"/>
    </location>
</feature>
<protein>
    <submittedName>
        <fullName evidence="3">Uncharacterized protein</fullName>
    </submittedName>
</protein>
<keyword evidence="4" id="KW-1185">Reference proteome</keyword>
<dbReference type="GeneID" id="20040602"/>
<name>W6ZY84_9APIC</name>
<reference evidence="3 4" key="1">
    <citation type="submission" date="2013-02" db="EMBL/GenBank/DDBJ databases">
        <title>The Genome Sequence of Plasmodium inui San Antonio 1.</title>
        <authorList>
            <consortium name="The Broad Institute Genome Sequencing Platform"/>
            <consortium name="The Broad Institute Genome Sequencing Center for Infectious Disease"/>
            <person name="Neafsey D."/>
            <person name="Cheeseman I."/>
            <person name="Volkman S."/>
            <person name="Adams J."/>
            <person name="Walker B."/>
            <person name="Young S.K."/>
            <person name="Zeng Q."/>
            <person name="Gargeya S."/>
            <person name="Fitzgerald M."/>
            <person name="Haas B."/>
            <person name="Abouelleil A."/>
            <person name="Alvarado L."/>
            <person name="Arachchi H.M."/>
            <person name="Berlin A.M."/>
            <person name="Chapman S.B."/>
            <person name="Dewar J."/>
            <person name="Goldberg J."/>
            <person name="Griggs A."/>
            <person name="Gujja S."/>
            <person name="Hansen M."/>
            <person name="Howarth C."/>
            <person name="Imamovic A."/>
            <person name="Larimer J."/>
            <person name="McCowan C."/>
            <person name="Murphy C."/>
            <person name="Neiman D."/>
            <person name="Pearson M."/>
            <person name="Priest M."/>
            <person name="Roberts A."/>
            <person name="Saif S."/>
            <person name="Shea T."/>
            <person name="Sisk P."/>
            <person name="Sykes S."/>
            <person name="Wortman J."/>
            <person name="Nusbaum C."/>
            <person name="Birren B."/>
        </authorList>
    </citation>
    <scope>NUCLEOTIDE SEQUENCE [LARGE SCALE GENOMIC DNA]</scope>
    <source>
        <strain evidence="3 4">San Antonio 1</strain>
    </source>
</reference>
<organism evidence="3 4">
    <name type="scientific">Plasmodium inui San Antonio 1</name>
    <dbReference type="NCBI Taxonomy" id="1237626"/>
    <lineage>
        <taxon>Eukaryota</taxon>
        <taxon>Sar</taxon>
        <taxon>Alveolata</taxon>
        <taxon>Apicomplexa</taxon>
        <taxon>Aconoidasida</taxon>
        <taxon>Haemosporida</taxon>
        <taxon>Plasmodiidae</taxon>
        <taxon>Plasmodium</taxon>
        <taxon>Plasmodium (Plasmodium)</taxon>
    </lineage>
</organism>
<feature type="region of interest" description="Disordered" evidence="2">
    <location>
        <begin position="1"/>
        <end position="30"/>
    </location>
</feature>
<dbReference type="VEuPathDB" id="PlasmoDB:C922_05328"/>
<sequence>MSGRSIRWKTGTTRNRNPKDTTGEGRNEEYEEQLVKARRNGRLYWGKTATKRERLQKREYNKNESLDEVSHHGRHIRKIEDALDIIEENKDKIKSTVEHARDLARNKSRESMKKRQMALKTMHLAMNSGNSKERHISRIFANNHLDEALRAERIIGIAAQLSEDMVNLYGAVRKTKRATDIAAQQKSKLLNYQKCMSCKRMTKRKKPRKNEHDIDGKMKTISNQKANELNPQRNSVVEIYNNKKEQELQEDIKNTIILLHKEAEETGAIAAYLLAEKAAIEGQMILEQIKEAQKVALQDMNDTIKEQQKKQYMEEALPEAQENEEFADEARKEAESALVATTLEKKREGHNMTKYMSDQAIEGRNRVEYKLLQIRQQDFLEKTPVSWENKEVIKDVHESVLPEDDHDEAEWYGGWWEEDKDNLENDIDEIVKEESPEVDGHITEDYIGKIQGPQVVQEVGMKTPDAGSQVEERNDEQQEEEARADEILEGSTTGGYPKEKDSPEGEQEAGNGTVLPYIPYVPSRDGVIE</sequence>
<feature type="region of interest" description="Disordered" evidence="2">
    <location>
        <begin position="461"/>
        <end position="529"/>
    </location>
</feature>
<evidence type="ECO:0000313" key="4">
    <source>
        <dbReference type="Proteomes" id="UP000030640"/>
    </source>
</evidence>
<evidence type="ECO:0000313" key="3">
    <source>
        <dbReference type="EMBL" id="EUD64283.1"/>
    </source>
</evidence>
<keyword evidence="1" id="KW-0175">Coiled coil</keyword>
<dbReference type="EMBL" id="KI965516">
    <property type="protein sequence ID" value="EUD64283.1"/>
    <property type="molecule type" value="Genomic_DNA"/>
</dbReference>